<dbReference type="PANTHER" id="PTHR37423:SF2">
    <property type="entry name" value="MEMBRANE-BOUND LYTIC MUREIN TRANSGLYCOSYLASE C"/>
    <property type="match status" value="1"/>
</dbReference>
<dbReference type="SUPFAM" id="SSF53955">
    <property type="entry name" value="Lysozyme-like"/>
    <property type="match status" value="1"/>
</dbReference>
<proteinExistence type="predicted"/>
<organism evidence="2">
    <name type="scientific">hydrothermal vent metagenome</name>
    <dbReference type="NCBI Taxonomy" id="652676"/>
    <lineage>
        <taxon>unclassified sequences</taxon>
        <taxon>metagenomes</taxon>
        <taxon>ecological metagenomes</taxon>
    </lineage>
</organism>
<dbReference type="EMBL" id="UOFY01000009">
    <property type="protein sequence ID" value="VAX06763.1"/>
    <property type="molecule type" value="Genomic_DNA"/>
</dbReference>
<reference evidence="2" key="1">
    <citation type="submission" date="2018-06" db="EMBL/GenBank/DDBJ databases">
        <authorList>
            <person name="Zhirakovskaya E."/>
        </authorList>
    </citation>
    <scope>NUCLEOTIDE SEQUENCE</scope>
</reference>
<dbReference type="InterPro" id="IPR008258">
    <property type="entry name" value="Transglycosylase_SLT_dom_1"/>
</dbReference>
<dbReference type="PROSITE" id="PS00922">
    <property type="entry name" value="TRANSGLYCOSYLASE"/>
    <property type="match status" value="1"/>
</dbReference>
<dbReference type="Pfam" id="PF01464">
    <property type="entry name" value="SLT"/>
    <property type="match status" value="1"/>
</dbReference>
<keyword evidence="2" id="KW-0378">Hydrolase</keyword>
<dbReference type="InterPro" id="IPR000189">
    <property type="entry name" value="Transglyc_AS"/>
</dbReference>
<gene>
    <name evidence="2" type="ORF">MNBD_GAMMA25-1373</name>
</gene>
<evidence type="ECO:0000313" key="2">
    <source>
        <dbReference type="EMBL" id="VAX06763.1"/>
    </source>
</evidence>
<dbReference type="GO" id="GO:0000270">
    <property type="term" value="P:peptidoglycan metabolic process"/>
    <property type="evidence" value="ECO:0007669"/>
    <property type="project" value="InterPro"/>
</dbReference>
<accession>A0A3B1B483</accession>
<sequence length="215" mass="24266">MKSLFKISLLFLLLIFGNSDPLSAAESGAKTSHFYLYQLPDGSRVMSDRPLYEKDHKLIHKSKGMNGMGHLVAGAYQPRGAGSRLQIKLFEPLIKDLSEQHHVDLALIKAVIRTESDFNPNATSRKGASGLMQLMPKTAAHYGVSDLYSPEQNLDAGIRYLRDLLDRYDNRLHLALAAYNAGETAVAKYNGIPPYRETQRYVKKVMHYRSYYSQQ</sequence>
<dbReference type="GO" id="GO:0016798">
    <property type="term" value="F:hydrolase activity, acting on glycosyl bonds"/>
    <property type="evidence" value="ECO:0007669"/>
    <property type="project" value="UniProtKB-KW"/>
</dbReference>
<feature type="domain" description="Transglycosylase SLT" evidence="1">
    <location>
        <begin position="94"/>
        <end position="197"/>
    </location>
</feature>
<keyword evidence="2" id="KW-0326">Glycosidase</keyword>
<dbReference type="CDD" id="cd00254">
    <property type="entry name" value="LT-like"/>
    <property type="match status" value="1"/>
</dbReference>
<dbReference type="InterPro" id="IPR023346">
    <property type="entry name" value="Lysozyme-like_dom_sf"/>
</dbReference>
<dbReference type="AlphaFoldDB" id="A0A3B1B483"/>
<dbReference type="Gene3D" id="1.10.530.10">
    <property type="match status" value="1"/>
</dbReference>
<protein>
    <submittedName>
        <fullName evidence="2">Membrane-bound lytic murein transglycosylase D</fullName>
        <ecNumber evidence="2">3.2.1.-</ecNumber>
    </submittedName>
</protein>
<dbReference type="PANTHER" id="PTHR37423">
    <property type="entry name" value="SOLUBLE LYTIC MUREIN TRANSGLYCOSYLASE-RELATED"/>
    <property type="match status" value="1"/>
</dbReference>
<dbReference type="GO" id="GO:0008933">
    <property type="term" value="F:peptidoglycan lytic transglycosylase activity"/>
    <property type="evidence" value="ECO:0007669"/>
    <property type="project" value="InterPro"/>
</dbReference>
<name>A0A3B1B483_9ZZZZ</name>
<dbReference type="GO" id="GO:0016020">
    <property type="term" value="C:membrane"/>
    <property type="evidence" value="ECO:0007669"/>
    <property type="project" value="InterPro"/>
</dbReference>
<dbReference type="EC" id="3.2.1.-" evidence="2"/>
<evidence type="ECO:0000259" key="1">
    <source>
        <dbReference type="Pfam" id="PF01464"/>
    </source>
</evidence>